<dbReference type="GO" id="GO:0006836">
    <property type="term" value="P:neurotransmitter transport"/>
    <property type="evidence" value="ECO:0007669"/>
    <property type="project" value="UniProtKB-KW"/>
</dbReference>
<sequence>MAWRWKLTELTRRMVSGPTEENVNFVHFDNLEDGGKYQGTGEVVCLEELGPQKLNNGGLQPQEGGAAGAGTGAGTSTGAGASAATAPPEGSGEGAVVGEGAGDGDSEPLTRPGEVVAELPKRIINPEVHKPKITAWDAGWNVTTVIQGMFVLSLPYSVVHGGYWSILAIIFVAYVCAYTSKVLVQCLYEENEKGERIRVRDSYVEIAQAVWGEKTGSRIINVAQFIELTMICILYIVVSGNLLVNSFPHWPIPEQGWSIISTAFLVPCAFLRHLKGVSRISFYCTIVHLLINACIIGYCFSRAPQWAWDHVTFYINVKMFPVSLGVIVFSYTSQIFLPSLEGNMENRSNFITMVNWTHITAGIFKSIFAYICFLTWAETTQEVITDNLPNAAFRALVNVLLTAKALLSYPLPYYQAVELIERDFFQGHDLTRFPSCYATDGMLKVWALGVRCLLVVGTLLMAVYIPHFALLMGFIGSFTGTLLSFVCPCWFHMKLKWDQISWKIRIWDCIVIALGTTCGLIGIYYSLEGLIEKFRHDLGYDLND</sequence>
<evidence type="ECO:0000256" key="12">
    <source>
        <dbReference type="ARBA" id="ARBA00039542"/>
    </source>
</evidence>
<dbReference type="Pfam" id="PF01490">
    <property type="entry name" value="Aa_trans"/>
    <property type="match status" value="1"/>
</dbReference>
<dbReference type="Proteomes" id="UP000838412">
    <property type="component" value="Chromosome 2"/>
</dbReference>
<reference evidence="19" key="1">
    <citation type="submission" date="2022-01" db="EMBL/GenBank/DDBJ databases">
        <authorList>
            <person name="Braso-Vives M."/>
        </authorList>
    </citation>
    <scope>NUCLEOTIDE SEQUENCE</scope>
</reference>
<dbReference type="PANTHER" id="PTHR22950:SF689">
    <property type="entry name" value="VESICULAR INHIBITORY AMINO ACID TRANSPORTER"/>
    <property type="match status" value="1"/>
</dbReference>
<organism evidence="19 20">
    <name type="scientific">Branchiostoma lanceolatum</name>
    <name type="common">Common lancelet</name>
    <name type="synonym">Amphioxus lanceolatum</name>
    <dbReference type="NCBI Taxonomy" id="7740"/>
    <lineage>
        <taxon>Eukaryota</taxon>
        <taxon>Metazoa</taxon>
        <taxon>Chordata</taxon>
        <taxon>Cephalochordata</taxon>
        <taxon>Leptocardii</taxon>
        <taxon>Amphioxiformes</taxon>
        <taxon>Branchiostomatidae</taxon>
        <taxon>Branchiostoma</taxon>
    </lineage>
</organism>
<evidence type="ECO:0000256" key="15">
    <source>
        <dbReference type="ARBA" id="ARBA00046163"/>
    </source>
</evidence>
<evidence type="ECO:0000256" key="14">
    <source>
        <dbReference type="ARBA" id="ARBA00042394"/>
    </source>
</evidence>
<evidence type="ECO:0000256" key="3">
    <source>
        <dbReference type="ARBA" id="ARBA00022448"/>
    </source>
</evidence>
<feature type="compositionally biased region" description="Gly residues" evidence="16">
    <location>
        <begin position="91"/>
        <end position="103"/>
    </location>
</feature>
<evidence type="ECO:0000256" key="2">
    <source>
        <dbReference type="ARBA" id="ARBA00008066"/>
    </source>
</evidence>
<evidence type="ECO:0000256" key="13">
    <source>
        <dbReference type="ARBA" id="ARBA00041574"/>
    </source>
</evidence>
<evidence type="ECO:0000256" key="16">
    <source>
        <dbReference type="SAM" id="MobiDB-lite"/>
    </source>
</evidence>
<evidence type="ECO:0000313" key="19">
    <source>
        <dbReference type="EMBL" id="CAH1253783.1"/>
    </source>
</evidence>
<accession>A0A8J9ZFP8</accession>
<dbReference type="EMBL" id="OV696687">
    <property type="protein sequence ID" value="CAH1253783.1"/>
    <property type="molecule type" value="Genomic_DNA"/>
</dbReference>
<comment type="catalytic activity">
    <reaction evidence="9">
        <text>beta-alanine(out) + n H(+)(in) = beta-alanine(in) + n H(+)(out)</text>
        <dbReference type="Rhea" id="RHEA:70987"/>
        <dbReference type="ChEBI" id="CHEBI:15378"/>
        <dbReference type="ChEBI" id="CHEBI:57966"/>
    </reaction>
</comment>
<evidence type="ECO:0000256" key="6">
    <source>
        <dbReference type="ARBA" id="ARBA00022989"/>
    </source>
</evidence>
<dbReference type="PANTHER" id="PTHR22950">
    <property type="entry name" value="AMINO ACID TRANSPORTER"/>
    <property type="match status" value="1"/>
</dbReference>
<evidence type="ECO:0000259" key="18">
    <source>
        <dbReference type="Pfam" id="PF01490"/>
    </source>
</evidence>
<evidence type="ECO:0000256" key="17">
    <source>
        <dbReference type="SAM" id="Phobius"/>
    </source>
</evidence>
<feature type="compositionally biased region" description="Low complexity" evidence="16">
    <location>
        <begin position="78"/>
        <end position="90"/>
    </location>
</feature>
<gene>
    <name evidence="19" type="primary">SLC32A1</name>
    <name evidence="19" type="ORF">BLAG_LOCUS13428</name>
</gene>
<proteinExistence type="inferred from homology"/>
<evidence type="ECO:0000256" key="4">
    <source>
        <dbReference type="ARBA" id="ARBA00022692"/>
    </source>
</evidence>
<dbReference type="InterPro" id="IPR013057">
    <property type="entry name" value="AA_transpt_TM"/>
</dbReference>
<feature type="domain" description="Amino acid transporter transmembrane" evidence="18">
    <location>
        <begin position="132"/>
        <end position="525"/>
    </location>
</feature>
<evidence type="ECO:0000256" key="8">
    <source>
        <dbReference type="ARBA" id="ARBA00023329"/>
    </source>
</evidence>
<feature type="transmembrane region" description="Helical" evidence="17">
    <location>
        <begin position="281"/>
        <end position="300"/>
    </location>
</feature>
<evidence type="ECO:0000256" key="11">
    <source>
        <dbReference type="ARBA" id="ARBA00036440"/>
    </source>
</evidence>
<feature type="transmembrane region" description="Helical" evidence="17">
    <location>
        <begin position="505"/>
        <end position="527"/>
    </location>
</feature>
<evidence type="ECO:0000256" key="10">
    <source>
        <dbReference type="ARBA" id="ARBA00035961"/>
    </source>
</evidence>
<keyword evidence="8" id="KW-0968">Cytoplasmic vesicle</keyword>
<evidence type="ECO:0000256" key="9">
    <source>
        <dbReference type="ARBA" id="ARBA00035892"/>
    </source>
</evidence>
<comment type="catalytic activity">
    <reaction evidence="10">
        <text>glycine(out) + n H(+)(in) = glycine(in) + n H(+)(out)</text>
        <dbReference type="Rhea" id="RHEA:70983"/>
        <dbReference type="ChEBI" id="CHEBI:15378"/>
        <dbReference type="ChEBI" id="CHEBI:57305"/>
    </reaction>
</comment>
<keyword evidence="6 17" id="KW-1133">Transmembrane helix</keyword>
<evidence type="ECO:0000256" key="1">
    <source>
        <dbReference type="ARBA" id="ARBA00004439"/>
    </source>
</evidence>
<feature type="transmembrane region" description="Helical" evidence="17">
    <location>
        <begin position="225"/>
        <end position="244"/>
    </location>
</feature>
<keyword evidence="5" id="KW-0532">Neurotransmitter transport</keyword>
<keyword evidence="20" id="KW-1185">Reference proteome</keyword>
<evidence type="ECO:0000313" key="20">
    <source>
        <dbReference type="Proteomes" id="UP000838412"/>
    </source>
</evidence>
<feature type="transmembrane region" description="Helical" evidence="17">
    <location>
        <begin position="320"/>
        <end position="340"/>
    </location>
</feature>
<keyword evidence="7 17" id="KW-0472">Membrane</keyword>
<feature type="transmembrane region" description="Helical" evidence="17">
    <location>
        <begin position="445"/>
        <end position="465"/>
    </location>
</feature>
<feature type="transmembrane region" description="Helical" evidence="17">
    <location>
        <begin position="471"/>
        <end position="493"/>
    </location>
</feature>
<feature type="region of interest" description="Disordered" evidence="16">
    <location>
        <begin position="55"/>
        <end position="111"/>
    </location>
</feature>
<keyword evidence="3" id="KW-0813">Transport</keyword>
<dbReference type="AlphaFoldDB" id="A0A8J9ZFP8"/>
<comment type="subcellular location">
    <subcellularLocation>
        <location evidence="1">Cytoplasmic vesicle membrane</location>
        <topology evidence="1">Multi-pass membrane protein</topology>
    </subcellularLocation>
</comment>
<comment type="function">
    <text evidence="15">Antiporter that exchanges vesicular protons for cytosolic 4-aminobutanoate or to a lesser extend glycine, thus allowing their secretion from nerve terminals. The transport is equally dependent on the chemical and electrical components of the proton gradient. May also transport beta-alanine. Acidification of GABAergic synaptic vesicles is a prerequisite for 4-aminobutanoate uptake.</text>
</comment>
<keyword evidence="4 17" id="KW-0812">Transmembrane</keyword>
<comment type="similarity">
    <text evidence="2">Belongs to the amino acid/polyamine transporter 2 family.</text>
</comment>
<evidence type="ECO:0000256" key="7">
    <source>
        <dbReference type="ARBA" id="ARBA00023136"/>
    </source>
</evidence>
<evidence type="ECO:0000256" key="5">
    <source>
        <dbReference type="ARBA" id="ARBA00022775"/>
    </source>
</evidence>
<feature type="transmembrane region" description="Helical" evidence="17">
    <location>
        <begin position="164"/>
        <end position="188"/>
    </location>
</feature>
<dbReference type="GO" id="GO:0005774">
    <property type="term" value="C:vacuolar membrane"/>
    <property type="evidence" value="ECO:0007669"/>
    <property type="project" value="TreeGrafter"/>
</dbReference>
<dbReference type="OrthoDB" id="6021076at2759"/>
<name>A0A8J9ZFP8_BRALA</name>
<dbReference type="GO" id="GO:0015179">
    <property type="term" value="F:L-amino acid transmembrane transporter activity"/>
    <property type="evidence" value="ECO:0007669"/>
    <property type="project" value="TreeGrafter"/>
</dbReference>
<protein>
    <recommendedName>
        <fullName evidence="12">Vesicular inhibitory amino acid transporter</fullName>
    </recommendedName>
    <alternativeName>
        <fullName evidence="13">Solute carrier family 32 member 1</fullName>
    </alternativeName>
    <alternativeName>
        <fullName evidence="14">Vesicular GABA transporter</fullName>
    </alternativeName>
</protein>
<comment type="catalytic activity">
    <reaction evidence="11">
        <text>4-aminobutanoate(out) + n H(+)(in) = 4-aminobutanoate(in) + n H(+)(out)</text>
        <dbReference type="Rhea" id="RHEA:70979"/>
        <dbReference type="ChEBI" id="CHEBI:15378"/>
        <dbReference type="ChEBI" id="CHEBI:59888"/>
    </reaction>
</comment>
<dbReference type="GO" id="GO:0030659">
    <property type="term" value="C:cytoplasmic vesicle membrane"/>
    <property type="evidence" value="ECO:0007669"/>
    <property type="project" value="UniProtKB-SubCell"/>
</dbReference>
<feature type="compositionally biased region" description="Gly residues" evidence="16">
    <location>
        <begin position="65"/>
        <end position="77"/>
    </location>
</feature>